<sequence length="76" mass="8670">MHPKFNILKKRRKSKDEHVLDETEGDTSAMTKSKQLSSNLALADIELSSSSFSLPLRDLPTATRSRLYVCSNKFIW</sequence>
<dbReference type="Proteomes" id="UP001163321">
    <property type="component" value="Chromosome 8"/>
</dbReference>
<name>A0ACC0VPS4_9STRA</name>
<proteinExistence type="predicted"/>
<dbReference type="EMBL" id="CM047587">
    <property type="protein sequence ID" value="KAI9908469.1"/>
    <property type="molecule type" value="Genomic_DNA"/>
</dbReference>
<comment type="caution">
    <text evidence="1">The sequence shown here is derived from an EMBL/GenBank/DDBJ whole genome shotgun (WGS) entry which is preliminary data.</text>
</comment>
<accession>A0ACC0VPS4</accession>
<organism evidence="1 2">
    <name type="scientific">Peronosclerospora sorghi</name>
    <dbReference type="NCBI Taxonomy" id="230839"/>
    <lineage>
        <taxon>Eukaryota</taxon>
        <taxon>Sar</taxon>
        <taxon>Stramenopiles</taxon>
        <taxon>Oomycota</taxon>
        <taxon>Peronosporomycetes</taxon>
        <taxon>Peronosporales</taxon>
        <taxon>Peronosporaceae</taxon>
        <taxon>Peronosclerospora</taxon>
    </lineage>
</organism>
<keyword evidence="2" id="KW-1185">Reference proteome</keyword>
<protein>
    <submittedName>
        <fullName evidence="1">Uncharacterized protein</fullName>
    </submittedName>
</protein>
<reference evidence="1 2" key="1">
    <citation type="journal article" date="2022" name="bioRxiv">
        <title>The genome of the oomycete Peronosclerospora sorghi, a cosmopolitan pathogen of maize and sorghum, is inflated with dispersed pseudogenes.</title>
        <authorList>
            <person name="Fletcher K."/>
            <person name="Martin F."/>
            <person name="Isakeit T."/>
            <person name="Cavanaugh K."/>
            <person name="Magill C."/>
            <person name="Michelmore R."/>
        </authorList>
    </citation>
    <scope>NUCLEOTIDE SEQUENCE [LARGE SCALE GENOMIC DNA]</scope>
    <source>
        <strain evidence="1">P6</strain>
    </source>
</reference>
<evidence type="ECO:0000313" key="2">
    <source>
        <dbReference type="Proteomes" id="UP001163321"/>
    </source>
</evidence>
<evidence type="ECO:0000313" key="1">
    <source>
        <dbReference type="EMBL" id="KAI9908469.1"/>
    </source>
</evidence>
<gene>
    <name evidence="1" type="ORF">PsorP6_003513</name>
</gene>